<dbReference type="EMBL" id="CM039172">
    <property type="protein sequence ID" value="KAH9774861.1"/>
    <property type="molecule type" value="Genomic_DNA"/>
</dbReference>
<reference evidence="2" key="1">
    <citation type="journal article" date="2023" name="Hortic. Res.">
        <title>A chromosome-level phased genome enabling allele-level studies in sweet orange: a case study on citrus Huanglongbing tolerance.</title>
        <authorList>
            <person name="Wu B."/>
            <person name="Yu Q."/>
            <person name="Deng Z."/>
            <person name="Duan Y."/>
            <person name="Luo F."/>
            <person name="Gmitter F. Jr."/>
        </authorList>
    </citation>
    <scope>NUCLEOTIDE SEQUENCE [LARGE SCALE GENOMIC DNA]</scope>
    <source>
        <strain evidence="2">cv. Valencia</strain>
    </source>
</reference>
<organism evidence="1 2">
    <name type="scientific">Citrus sinensis</name>
    <name type="common">Sweet orange</name>
    <name type="synonym">Citrus aurantium var. sinensis</name>
    <dbReference type="NCBI Taxonomy" id="2711"/>
    <lineage>
        <taxon>Eukaryota</taxon>
        <taxon>Viridiplantae</taxon>
        <taxon>Streptophyta</taxon>
        <taxon>Embryophyta</taxon>
        <taxon>Tracheophyta</taxon>
        <taxon>Spermatophyta</taxon>
        <taxon>Magnoliopsida</taxon>
        <taxon>eudicotyledons</taxon>
        <taxon>Gunneridae</taxon>
        <taxon>Pentapetalae</taxon>
        <taxon>rosids</taxon>
        <taxon>malvids</taxon>
        <taxon>Sapindales</taxon>
        <taxon>Rutaceae</taxon>
        <taxon>Aurantioideae</taxon>
        <taxon>Citrus</taxon>
    </lineage>
</organism>
<proteinExistence type="predicted"/>
<protein>
    <submittedName>
        <fullName evidence="1">Ubiquitin carboxyl-terminal hydrolase 10</fullName>
    </submittedName>
</protein>
<sequence>MMENGGSCLPCTPDEERQIVQDLKNQSDLDLKEGNLYFLISTRWYRSWERYVCGDEPSIDNISFDSPHMNGVSSKRAERPGPIDNSDIIQNGNGSSEGDDLEVRRNLEEGQDYVLVPQQVWEKLFCWYKGGPALPRKMISEGIVNEKRVEVFLLCLKLIDSRDNSQTVIRLSKKNLFNKLIHSIACAVLHLLFTWKARIWDYFNKQRSTSPLDVSDQTLDDAMLQMDQDILLEVQVDNGISMDSTGNDLALVPIEPSRSSLTIAGGPALSNGHTTGYRFNQYPGSSFGSTFMDMDDGYDSYNTAKKGEKGGLAGLQNLGNTCFMNSALQCLVHTPDLAQYFLGDYSDEINTENPLGMHGELALAFGDLLRKLWSSGRAAVAPRAFKGKLARFAPQFSGYNQHDSQELLAFLLDGLHEDLNRVKQKPYIEMKDSGGRPDEEVANECWKNHKARNDSLIVDVFQGQYKSTLVCPVCSKVSITFDPFMYLTLPLPSTVTRTMTVTVFYANGSGLPMPFTVTLMKHGCCKDLILALSTACCLKIDEGLLLAEVYNHQIFRFFENPAELISSIKDDEHIVAYRFDRKQGGKIKLEIVNRWQEKSASDYLKGSERKLFGAPLVTYLEEEHLSGADIDIAVSKLLSPLRRTYSSAKAHGGKENGFLPEVIDELSNSHNESVETAELEDLCSRELSFQLSLTDERISSCKPIQKDSILKPGKHIKVLLDWTDEVHELYDPSYIKDLPVVHKTGFTVKKTRQEAISLFSCLDAFLTEEPLGPDDMWYCPQCKEHRQATKKLDLWMLPDVLVFHLKRFSYSRYLKNKLDTFVNFPILNLDLSKYMKSKDGESYVYDLFAISNHYGGLGGGHYTAYAKLIDENRWYHFDDSHVSPVSEGDIKTSAAYVLFYRRVKSKTKAEMAETSQGHCC</sequence>
<gene>
    <name evidence="1" type="ORF">KPL71_006220</name>
</gene>
<name>A0ACB8LNF7_CITSI</name>
<accession>A0ACB8LNF7</accession>
<comment type="caution">
    <text evidence="1">The sequence shown here is derived from an EMBL/GenBank/DDBJ whole genome shotgun (WGS) entry which is preliminary data.</text>
</comment>
<evidence type="ECO:0000313" key="2">
    <source>
        <dbReference type="Proteomes" id="UP000829398"/>
    </source>
</evidence>
<keyword evidence="1" id="KW-0378">Hydrolase</keyword>
<evidence type="ECO:0000313" key="1">
    <source>
        <dbReference type="EMBL" id="KAH9774861.1"/>
    </source>
</evidence>
<keyword evidence="2" id="KW-1185">Reference proteome</keyword>
<dbReference type="Proteomes" id="UP000829398">
    <property type="component" value="Chromosome 3"/>
</dbReference>